<comment type="caution">
    <text evidence="1">The sequence shown here is derived from an EMBL/GenBank/DDBJ whole genome shotgun (WGS) entry which is preliminary data.</text>
</comment>
<protein>
    <submittedName>
        <fullName evidence="1">Uncharacterized protein</fullName>
    </submittedName>
</protein>
<sequence length="80" mass="9622">MDKRSPVTAPHWEPRNTALPRCTRNHHITYLRLRRRIQHLSSAPPRWSLLPALQQRRSMCVHQTTAEDWDWRYDPILPMA</sequence>
<accession>A0AAV7AG41</accession>
<evidence type="ECO:0000313" key="1">
    <source>
        <dbReference type="EMBL" id="KAG8557038.1"/>
    </source>
</evidence>
<gene>
    <name evidence="1" type="ORF">GDO81_018301</name>
</gene>
<organism evidence="1 2">
    <name type="scientific">Engystomops pustulosus</name>
    <name type="common">Tungara frog</name>
    <name type="synonym">Physalaemus pustulosus</name>
    <dbReference type="NCBI Taxonomy" id="76066"/>
    <lineage>
        <taxon>Eukaryota</taxon>
        <taxon>Metazoa</taxon>
        <taxon>Chordata</taxon>
        <taxon>Craniata</taxon>
        <taxon>Vertebrata</taxon>
        <taxon>Euteleostomi</taxon>
        <taxon>Amphibia</taxon>
        <taxon>Batrachia</taxon>
        <taxon>Anura</taxon>
        <taxon>Neobatrachia</taxon>
        <taxon>Hyloidea</taxon>
        <taxon>Leptodactylidae</taxon>
        <taxon>Leiuperinae</taxon>
        <taxon>Engystomops</taxon>
    </lineage>
</organism>
<dbReference type="AlphaFoldDB" id="A0AAV7AG41"/>
<evidence type="ECO:0000313" key="2">
    <source>
        <dbReference type="Proteomes" id="UP000824782"/>
    </source>
</evidence>
<reference evidence="1" key="1">
    <citation type="thesis" date="2020" institute="ProQuest LLC" country="789 East Eisenhower Parkway, Ann Arbor, MI, USA">
        <title>Comparative Genomics and Chromosome Evolution.</title>
        <authorList>
            <person name="Mudd A.B."/>
        </authorList>
    </citation>
    <scope>NUCLEOTIDE SEQUENCE</scope>
    <source>
        <strain evidence="1">237g6f4</strain>
        <tissue evidence="1">Blood</tissue>
    </source>
</reference>
<dbReference type="Proteomes" id="UP000824782">
    <property type="component" value="Unassembled WGS sequence"/>
</dbReference>
<name>A0AAV7AG41_ENGPU</name>
<dbReference type="EMBL" id="WNYA01000009">
    <property type="protein sequence ID" value="KAG8557038.1"/>
    <property type="molecule type" value="Genomic_DNA"/>
</dbReference>
<keyword evidence="2" id="KW-1185">Reference proteome</keyword>
<proteinExistence type="predicted"/>